<keyword evidence="3" id="KW-0136">Cellulose degradation</keyword>
<evidence type="ECO:0000259" key="8">
    <source>
        <dbReference type="Pfam" id="PF00150"/>
    </source>
</evidence>
<dbReference type="PANTHER" id="PTHR31297:SF41">
    <property type="entry name" value="ENDOGLUCANASE, PUTATIVE (AFU_ORTHOLOGUE AFUA_5G01830)-RELATED"/>
    <property type="match status" value="1"/>
</dbReference>
<comment type="similarity">
    <text evidence="1 7">Belongs to the glycosyl hydrolase 5 (cellulase A) family.</text>
</comment>
<evidence type="ECO:0000259" key="9">
    <source>
        <dbReference type="Pfam" id="PF18962"/>
    </source>
</evidence>
<gene>
    <name evidence="10" type="ORF">VIS_S3DLC50019</name>
</gene>
<evidence type="ECO:0000256" key="4">
    <source>
        <dbReference type="ARBA" id="ARBA00023277"/>
    </source>
</evidence>
<dbReference type="SUPFAM" id="SSF51445">
    <property type="entry name" value="(Trans)glycosidases"/>
    <property type="match status" value="1"/>
</dbReference>
<proteinExistence type="inferred from homology"/>
<evidence type="ECO:0000256" key="6">
    <source>
        <dbReference type="ARBA" id="ARBA00023326"/>
    </source>
</evidence>
<keyword evidence="6" id="KW-0624">Polysaccharide degradation</keyword>
<dbReference type="EMBL" id="FO117614">
    <property type="protein sequence ID" value="CCG00653.1"/>
    <property type="molecule type" value="Genomic_DNA"/>
</dbReference>
<dbReference type="Gene3D" id="2.60.120.260">
    <property type="entry name" value="Galactose-binding domain-like"/>
    <property type="match status" value="1"/>
</dbReference>
<protein>
    <submittedName>
        <fullName evidence="10">Cellulase</fullName>
    </submittedName>
</protein>
<feature type="domain" description="Glycoside hydrolase family 5" evidence="8">
    <location>
        <begin position="45"/>
        <end position="362"/>
    </location>
</feature>
<feature type="domain" description="Secretion system C-terminal sorting" evidence="9">
    <location>
        <begin position="581"/>
        <end position="648"/>
    </location>
</feature>
<evidence type="ECO:0000256" key="3">
    <source>
        <dbReference type="ARBA" id="ARBA00023001"/>
    </source>
</evidence>
<dbReference type="GO" id="GO:0009986">
    <property type="term" value="C:cell surface"/>
    <property type="evidence" value="ECO:0007669"/>
    <property type="project" value="TreeGrafter"/>
</dbReference>
<keyword evidence="5 7" id="KW-0326">Glycosidase</keyword>
<keyword evidence="2 7" id="KW-0378">Hydrolase</keyword>
<name>H6RHZ2_9BACT</name>
<organism evidence="10">
    <name type="scientific">uncultured Flavobacteriia bacterium</name>
    <dbReference type="NCBI Taxonomy" id="212695"/>
    <lineage>
        <taxon>Bacteria</taxon>
        <taxon>Pseudomonadati</taxon>
        <taxon>Bacteroidota</taxon>
        <taxon>Flavobacteriia</taxon>
        <taxon>environmental samples</taxon>
    </lineage>
</organism>
<sequence>MNRLTTFLYFTFFISFELIAQVNPYQVVQDMGRGVNLGNTLSAPVEGNWAPVVYEQYFIDVKNEGFSNVRIPVDFYGSRTTGSTTSFSINAGTAGNYNGSISDFTVSQTYLNRLQTIVDWSISQELYTVIDFHGAQLKSEFLTTFDSSEPNYSSPSSEKRAADLMKFKSIWTAIANQFINYSETLIFEVVNEPYFELSADEMDALNTLIISTIRATGGNNSTRSIIITGGTLTSYQAPTAIGSNVIQSDDYLIASFHYYQPFNFTSSSTSNNNVFNWGSTSEKATVISHFDVVKSWSDANNIPVTLGEFGADNTNGINYSTGLDGDDGGPENLDRVEYHRFLAEQAINRGFSFSAWCAGNKSNKTIHLRTDNPSTSNAVSGNWVTDVKDALLESGNWPLCYGPIVEAILLNPDFECGYSYQWSFSVQGNLAAANYSDALSASYAGDAGGRVEVTSAHIYNKVLLSNNVYTDDLTGKRLIIHGYIKTLGPNQSIKIRIKSNIGGDTAYNASDVINLSDGSLEGATYEQVEFSYEVPEETASVQVQLMFGQDEGTYLIDDFSVSVEDASLGLDVFEPEPIITLFPNPSRNIVTISTNLAVSSLKIFSSIGHLVYEQMNTNRINLDSYSVGNYILKIETTSGSSYYKKLIIK</sequence>
<evidence type="ECO:0000256" key="7">
    <source>
        <dbReference type="RuleBase" id="RU361153"/>
    </source>
</evidence>
<keyword evidence="4" id="KW-0119">Carbohydrate metabolism</keyword>
<accession>H6RHZ2</accession>
<dbReference type="Pfam" id="PF18962">
    <property type="entry name" value="Por_Secre_tail"/>
    <property type="match status" value="1"/>
</dbReference>
<dbReference type="GO" id="GO:0008422">
    <property type="term" value="F:beta-glucosidase activity"/>
    <property type="evidence" value="ECO:0007669"/>
    <property type="project" value="TreeGrafter"/>
</dbReference>
<dbReference type="PANTHER" id="PTHR31297">
    <property type="entry name" value="GLUCAN ENDO-1,6-BETA-GLUCOSIDASE B"/>
    <property type="match status" value="1"/>
</dbReference>
<evidence type="ECO:0000256" key="1">
    <source>
        <dbReference type="ARBA" id="ARBA00005641"/>
    </source>
</evidence>
<reference evidence="10" key="2">
    <citation type="submission" date="2012-02" db="EMBL/GenBank/DDBJ databases">
        <authorList>
            <person name="Genoscope - CEA"/>
        </authorList>
    </citation>
    <scope>NUCLEOTIDE SEQUENCE</scope>
</reference>
<reference evidence="10" key="1">
    <citation type="journal article" date="2012" name="Environ. Microbiol.">
        <title>Genomic content of uncultured Bacteroidetes from contrasting oceanic provinces in the North Atlantic Ocean.</title>
        <authorList>
            <person name="Gomez-Pereira P.R."/>
            <person name="Schuler M."/>
            <person name="Fuchs B.M."/>
            <person name="Bennke C."/>
            <person name="Teeling H."/>
            <person name="Waldmann J."/>
            <person name="Richter M."/>
            <person name="Barbe V."/>
            <person name="Bataille E."/>
            <person name="Glockner F.O."/>
            <person name="Amann R."/>
        </authorList>
    </citation>
    <scope>NUCLEOTIDE SEQUENCE</scope>
</reference>
<dbReference type="InterPro" id="IPR050386">
    <property type="entry name" value="Glycosyl_hydrolase_5"/>
</dbReference>
<dbReference type="InterPro" id="IPR017853">
    <property type="entry name" value="GH"/>
</dbReference>
<dbReference type="Gene3D" id="3.20.20.80">
    <property type="entry name" value="Glycosidases"/>
    <property type="match status" value="1"/>
</dbReference>
<dbReference type="GO" id="GO:0030245">
    <property type="term" value="P:cellulose catabolic process"/>
    <property type="evidence" value="ECO:0007669"/>
    <property type="project" value="UniProtKB-KW"/>
</dbReference>
<evidence type="ECO:0000256" key="5">
    <source>
        <dbReference type="ARBA" id="ARBA00023295"/>
    </source>
</evidence>
<evidence type="ECO:0000313" key="10">
    <source>
        <dbReference type="EMBL" id="CCG00653.1"/>
    </source>
</evidence>
<dbReference type="AlphaFoldDB" id="H6RHZ2"/>
<dbReference type="GO" id="GO:0005576">
    <property type="term" value="C:extracellular region"/>
    <property type="evidence" value="ECO:0007669"/>
    <property type="project" value="TreeGrafter"/>
</dbReference>
<evidence type="ECO:0000256" key="2">
    <source>
        <dbReference type="ARBA" id="ARBA00022801"/>
    </source>
</evidence>
<dbReference type="InterPro" id="IPR026444">
    <property type="entry name" value="Secre_tail"/>
</dbReference>
<dbReference type="Pfam" id="PF00150">
    <property type="entry name" value="Cellulase"/>
    <property type="match status" value="1"/>
</dbReference>
<dbReference type="NCBIfam" id="TIGR04183">
    <property type="entry name" value="Por_Secre_tail"/>
    <property type="match status" value="1"/>
</dbReference>
<dbReference type="InterPro" id="IPR001547">
    <property type="entry name" value="Glyco_hydro_5"/>
</dbReference>